<organism evidence="5 6">
    <name type="scientific">Elysia marginata</name>
    <dbReference type="NCBI Taxonomy" id="1093978"/>
    <lineage>
        <taxon>Eukaryota</taxon>
        <taxon>Metazoa</taxon>
        <taxon>Spiralia</taxon>
        <taxon>Lophotrochozoa</taxon>
        <taxon>Mollusca</taxon>
        <taxon>Gastropoda</taxon>
        <taxon>Heterobranchia</taxon>
        <taxon>Euthyneura</taxon>
        <taxon>Panpulmonata</taxon>
        <taxon>Sacoglossa</taxon>
        <taxon>Placobranchoidea</taxon>
        <taxon>Plakobranchidae</taxon>
        <taxon>Elysia</taxon>
    </lineage>
</organism>
<dbReference type="GO" id="GO:0005615">
    <property type="term" value="C:extracellular space"/>
    <property type="evidence" value="ECO:0007669"/>
    <property type="project" value="TreeGrafter"/>
</dbReference>
<name>A0AAV4EES7_9GAST</name>
<keyword evidence="4" id="KW-1133">Transmembrane helix</keyword>
<dbReference type="PANTHER" id="PTHR24373">
    <property type="entry name" value="SLIT RELATED LEUCINE-RICH REPEAT NEURONAL PROTEIN"/>
    <property type="match status" value="1"/>
</dbReference>
<dbReference type="InterPro" id="IPR001611">
    <property type="entry name" value="Leu-rich_rpt"/>
</dbReference>
<dbReference type="PANTHER" id="PTHR24373:SF370">
    <property type="entry name" value="FISH-LIPS, ISOFORM E"/>
    <property type="match status" value="1"/>
</dbReference>
<dbReference type="GO" id="GO:0031012">
    <property type="term" value="C:extracellular matrix"/>
    <property type="evidence" value="ECO:0007669"/>
    <property type="project" value="TreeGrafter"/>
</dbReference>
<keyword evidence="2" id="KW-0732">Signal</keyword>
<accession>A0AAV4EES7</accession>
<evidence type="ECO:0000313" key="6">
    <source>
        <dbReference type="Proteomes" id="UP000762676"/>
    </source>
</evidence>
<dbReference type="SUPFAM" id="SSF52058">
    <property type="entry name" value="L domain-like"/>
    <property type="match status" value="2"/>
</dbReference>
<evidence type="ECO:0000256" key="3">
    <source>
        <dbReference type="ARBA" id="ARBA00022737"/>
    </source>
</evidence>
<sequence>MVSALVLCPTRASIFVLAFEYFLWFHISWPAAFGLENMDIPISFANDGEGDANYEKDMSDMDISAVSERFPNRPGSTSYTGSHTLEECSVCDEKLPAPDPHFTVAGYQGNKGSSEISMRFPNDDTDCCRINDIQANCTSCNLTAVPTTLPPFITRLLLGHNALTTESLFEGPFKIYPRLRVLSLSTNQITYLPHGAFDGLPSLVCLCLQFNDIKMDQSLNSSWVFQPLNNSLVYLRLNGFNRNTTNVNLMYPSYALSFLSKLKYLFIDGIPLSRFENPQRQITSLTHLVMAGFRYGYCNLTGLQSEAFEFDTLSHLDIGECQLDGRYVNRSAFENLYRLQSLTISNNFQLGIQTVGELMYSFRNSRFLKDLIMDRINPRFSPCIVIYKNTLRHLQNTRLEKILAMDNEIEIIEKGALQMLPKTLKVLNMTANKIIFGDYIQDLGYLTGLTDLILDGSEKPYNFPRLYPNDLFSNCMGIFPNLAKSPEMNDSPSTVQQNSEITTIPLPPKLFKVYMSGNGMAYTLHNITFSTTNNLISADLSRNVFEDLYGPIRGLENLAVLKMDYCYIQYISYEFFDFFPSLGILSLYQNQLGKSLAVDENGDIFENLRNLTLLNLAENDIWHLYPPAFKNMAKLKHIDLSENRLGAVQFSLAHMKSLQTLNLKSNQIQTLTPETMAAVDEISKGRKPLWINLSFNPIRCDCDNLKFLEWLTNSGHMNRLRDDYYLCDMVKQPKGYKEVIERLRRECIKHQLLFVVVISATMIAMLAVLIVTAYRFR</sequence>
<protein>
    <submittedName>
        <fullName evidence="5">Toll-like receptor e</fullName>
    </submittedName>
</protein>
<reference evidence="5 6" key="1">
    <citation type="journal article" date="2021" name="Elife">
        <title>Chloroplast acquisition without the gene transfer in kleptoplastic sea slugs, Plakobranchus ocellatus.</title>
        <authorList>
            <person name="Maeda T."/>
            <person name="Takahashi S."/>
            <person name="Yoshida T."/>
            <person name="Shimamura S."/>
            <person name="Takaki Y."/>
            <person name="Nagai Y."/>
            <person name="Toyoda A."/>
            <person name="Suzuki Y."/>
            <person name="Arimoto A."/>
            <person name="Ishii H."/>
            <person name="Satoh N."/>
            <person name="Nishiyama T."/>
            <person name="Hasebe M."/>
            <person name="Maruyama T."/>
            <person name="Minagawa J."/>
            <person name="Obokata J."/>
            <person name="Shigenobu S."/>
        </authorList>
    </citation>
    <scope>NUCLEOTIDE SEQUENCE [LARGE SCALE GENOMIC DNA]</scope>
</reference>
<keyword evidence="4" id="KW-0472">Membrane</keyword>
<dbReference type="InterPro" id="IPR003591">
    <property type="entry name" value="Leu-rich_rpt_typical-subtyp"/>
</dbReference>
<keyword evidence="6" id="KW-1185">Reference proteome</keyword>
<evidence type="ECO:0000313" key="5">
    <source>
        <dbReference type="EMBL" id="GFR58836.1"/>
    </source>
</evidence>
<dbReference type="Gene3D" id="3.80.10.10">
    <property type="entry name" value="Ribonuclease Inhibitor"/>
    <property type="match status" value="3"/>
</dbReference>
<feature type="transmembrane region" description="Helical" evidence="4">
    <location>
        <begin position="752"/>
        <end position="774"/>
    </location>
</feature>
<evidence type="ECO:0000256" key="1">
    <source>
        <dbReference type="ARBA" id="ARBA00022614"/>
    </source>
</evidence>
<dbReference type="InterPro" id="IPR032675">
    <property type="entry name" value="LRR_dom_sf"/>
</dbReference>
<dbReference type="Pfam" id="PF13855">
    <property type="entry name" value="LRR_8"/>
    <property type="match status" value="2"/>
</dbReference>
<dbReference type="EMBL" id="BMAT01000058">
    <property type="protein sequence ID" value="GFR58836.1"/>
    <property type="molecule type" value="Genomic_DNA"/>
</dbReference>
<keyword evidence="4" id="KW-0812">Transmembrane</keyword>
<keyword evidence="5" id="KW-0675">Receptor</keyword>
<comment type="caution">
    <text evidence="5">The sequence shown here is derived from an EMBL/GenBank/DDBJ whole genome shotgun (WGS) entry which is preliminary data.</text>
</comment>
<dbReference type="SMART" id="SM00369">
    <property type="entry name" value="LRR_TYP"/>
    <property type="match status" value="4"/>
</dbReference>
<dbReference type="AlphaFoldDB" id="A0AAV4EES7"/>
<gene>
    <name evidence="5" type="ORF">ElyMa_000041800</name>
</gene>
<dbReference type="InterPro" id="IPR050328">
    <property type="entry name" value="Dev_Immune_Receptor"/>
</dbReference>
<keyword evidence="3" id="KW-0677">Repeat</keyword>
<evidence type="ECO:0000256" key="4">
    <source>
        <dbReference type="SAM" id="Phobius"/>
    </source>
</evidence>
<dbReference type="Proteomes" id="UP000762676">
    <property type="component" value="Unassembled WGS sequence"/>
</dbReference>
<proteinExistence type="predicted"/>
<keyword evidence="1" id="KW-0433">Leucine-rich repeat</keyword>
<evidence type="ECO:0000256" key="2">
    <source>
        <dbReference type="ARBA" id="ARBA00022729"/>
    </source>
</evidence>